<gene>
    <name evidence="3" type="ORF">INT43_006146</name>
</gene>
<sequence length="426" mass="47259">MVHAIHLAPSSEFKINLESDKLILHGNVDESGGVILRGSVSLDCAEPTKVKAVTLKFIGKMKVAWTEGVGSHQRFHKEDRTIYEHEWSFLPPKKKVYQLGSGQYKWDFELPLPGDLPETIEGSEHGQVYYKLKAVAERPTFSMNFVDKRPVQVLRYMLPSALELSQSLLIANEWADKMSYEISVPSKVYSGADVIPITFDLTPIAQELKARYITCTLKEYCTYTAGEHVKSESRIVKFLRDDDFPSEGPRWTKIELLRIPHIGTNVHCDADTDLIKIKHKLKFTVSLINLDGHISELRAAVPLIISSVSHSEEVNALPAYEDAWKSMPYDPEVLAQLIASGGMPRSVAVAVPNAAASTAQQDDRDGSEGSGSGEEEDDGTSMWPPFDGIDLSRVPSYTTAVRSNRLYSFSGSLPTYESISVPGVAR</sequence>
<dbReference type="GO" id="GO:0005829">
    <property type="term" value="C:cytosol"/>
    <property type="evidence" value="ECO:0007669"/>
    <property type="project" value="TreeGrafter"/>
</dbReference>
<dbReference type="SMART" id="SM01017">
    <property type="entry name" value="Arrestin_C"/>
    <property type="match status" value="1"/>
</dbReference>
<dbReference type="GO" id="GO:0005886">
    <property type="term" value="C:plasma membrane"/>
    <property type="evidence" value="ECO:0007669"/>
    <property type="project" value="TreeGrafter"/>
</dbReference>
<dbReference type="OrthoDB" id="2333384at2759"/>
<proteinExistence type="predicted"/>
<dbReference type="EMBL" id="JAEPQZ010000003">
    <property type="protein sequence ID" value="KAG2183151.1"/>
    <property type="molecule type" value="Genomic_DNA"/>
</dbReference>
<dbReference type="PANTHER" id="PTHR11188:SF17">
    <property type="entry name" value="FI21816P1"/>
    <property type="match status" value="1"/>
</dbReference>
<dbReference type="InterPro" id="IPR011021">
    <property type="entry name" value="Arrestin-like_N"/>
</dbReference>
<dbReference type="AlphaFoldDB" id="A0A8H7Q1V0"/>
<dbReference type="InterPro" id="IPR011022">
    <property type="entry name" value="Arrestin_C-like"/>
</dbReference>
<dbReference type="Proteomes" id="UP000654370">
    <property type="component" value="Unassembled WGS sequence"/>
</dbReference>
<organism evidence="3 4">
    <name type="scientific">Mortierella isabellina</name>
    <name type="common">Filamentous fungus</name>
    <name type="synonym">Umbelopsis isabellina</name>
    <dbReference type="NCBI Taxonomy" id="91625"/>
    <lineage>
        <taxon>Eukaryota</taxon>
        <taxon>Fungi</taxon>
        <taxon>Fungi incertae sedis</taxon>
        <taxon>Mucoromycota</taxon>
        <taxon>Mucoromycotina</taxon>
        <taxon>Umbelopsidomycetes</taxon>
        <taxon>Umbelopsidales</taxon>
        <taxon>Umbelopsidaceae</taxon>
        <taxon>Umbelopsis</taxon>
    </lineage>
</organism>
<evidence type="ECO:0000256" key="1">
    <source>
        <dbReference type="SAM" id="MobiDB-lite"/>
    </source>
</evidence>
<dbReference type="SUPFAM" id="SSF81296">
    <property type="entry name" value="E set domains"/>
    <property type="match status" value="1"/>
</dbReference>
<dbReference type="GO" id="GO:0070086">
    <property type="term" value="P:ubiquitin-dependent endocytosis"/>
    <property type="evidence" value="ECO:0007669"/>
    <property type="project" value="TreeGrafter"/>
</dbReference>
<dbReference type="Gene3D" id="2.60.40.640">
    <property type="match status" value="2"/>
</dbReference>
<keyword evidence="4" id="KW-1185">Reference proteome</keyword>
<name>A0A8H7Q1V0_MORIS</name>
<evidence type="ECO:0000313" key="4">
    <source>
        <dbReference type="Proteomes" id="UP000654370"/>
    </source>
</evidence>
<dbReference type="PANTHER" id="PTHR11188">
    <property type="entry name" value="ARRESTIN DOMAIN CONTAINING PROTEIN"/>
    <property type="match status" value="1"/>
</dbReference>
<evidence type="ECO:0000259" key="2">
    <source>
        <dbReference type="SMART" id="SM01017"/>
    </source>
</evidence>
<dbReference type="InterPro" id="IPR050357">
    <property type="entry name" value="Arrestin_domain-protein"/>
</dbReference>
<accession>A0A8H7Q1V0</accession>
<feature type="region of interest" description="Disordered" evidence="1">
    <location>
        <begin position="354"/>
        <end position="387"/>
    </location>
</feature>
<dbReference type="GO" id="GO:0031625">
    <property type="term" value="F:ubiquitin protein ligase binding"/>
    <property type="evidence" value="ECO:0007669"/>
    <property type="project" value="TreeGrafter"/>
</dbReference>
<dbReference type="Pfam" id="PF02752">
    <property type="entry name" value="Arrestin_C"/>
    <property type="match status" value="1"/>
</dbReference>
<evidence type="ECO:0000313" key="3">
    <source>
        <dbReference type="EMBL" id="KAG2183151.1"/>
    </source>
</evidence>
<dbReference type="InterPro" id="IPR014752">
    <property type="entry name" value="Arrestin-like_C"/>
</dbReference>
<dbReference type="GO" id="GO:0030674">
    <property type="term" value="F:protein-macromolecule adaptor activity"/>
    <property type="evidence" value="ECO:0007669"/>
    <property type="project" value="TreeGrafter"/>
</dbReference>
<reference evidence="3" key="1">
    <citation type="submission" date="2020-12" db="EMBL/GenBank/DDBJ databases">
        <title>Metabolic potential, ecology and presence of endohyphal bacteria is reflected in genomic diversity of Mucoromycotina.</title>
        <authorList>
            <person name="Muszewska A."/>
            <person name="Okrasinska A."/>
            <person name="Steczkiewicz K."/>
            <person name="Drgas O."/>
            <person name="Orlowska M."/>
            <person name="Perlinska-Lenart U."/>
            <person name="Aleksandrzak-Piekarczyk T."/>
            <person name="Szatraj K."/>
            <person name="Zielenkiewicz U."/>
            <person name="Pilsyk S."/>
            <person name="Malc E."/>
            <person name="Mieczkowski P."/>
            <person name="Kruszewska J.S."/>
            <person name="Biernat P."/>
            <person name="Pawlowska J."/>
        </authorList>
    </citation>
    <scope>NUCLEOTIDE SEQUENCE</scope>
    <source>
        <strain evidence="3">WA0000067209</strain>
    </source>
</reference>
<feature type="domain" description="Arrestin C-terminal-like" evidence="2">
    <location>
        <begin position="174"/>
        <end position="310"/>
    </location>
</feature>
<dbReference type="Pfam" id="PF00339">
    <property type="entry name" value="Arrestin_N"/>
    <property type="match status" value="1"/>
</dbReference>
<dbReference type="InterPro" id="IPR014756">
    <property type="entry name" value="Ig_E-set"/>
</dbReference>
<protein>
    <recommendedName>
        <fullName evidence="2">Arrestin C-terminal-like domain-containing protein</fullName>
    </recommendedName>
</protein>
<comment type="caution">
    <text evidence="3">The sequence shown here is derived from an EMBL/GenBank/DDBJ whole genome shotgun (WGS) entry which is preliminary data.</text>
</comment>